<dbReference type="AlphaFoldDB" id="A0A5C6UZF3"/>
<organism evidence="1 2">
    <name type="scientific">Luteibaculum oceani</name>
    <dbReference type="NCBI Taxonomy" id="1294296"/>
    <lineage>
        <taxon>Bacteria</taxon>
        <taxon>Pseudomonadati</taxon>
        <taxon>Bacteroidota</taxon>
        <taxon>Flavobacteriia</taxon>
        <taxon>Flavobacteriales</taxon>
        <taxon>Luteibaculaceae</taxon>
        <taxon>Luteibaculum</taxon>
    </lineage>
</organism>
<dbReference type="Proteomes" id="UP000321168">
    <property type="component" value="Unassembled WGS sequence"/>
</dbReference>
<proteinExistence type="predicted"/>
<evidence type="ECO:0000313" key="1">
    <source>
        <dbReference type="EMBL" id="TXC78772.1"/>
    </source>
</evidence>
<gene>
    <name evidence="1" type="ORF">FRX97_06025</name>
</gene>
<keyword evidence="2" id="KW-1185">Reference proteome</keyword>
<dbReference type="OrthoDB" id="5197177at2"/>
<dbReference type="RefSeq" id="WP_147014295.1">
    <property type="nucleotide sequence ID" value="NZ_VORB01000005.1"/>
</dbReference>
<protein>
    <recommendedName>
        <fullName evidence="3">Type II secretion system protein</fullName>
    </recommendedName>
</protein>
<dbReference type="EMBL" id="VORB01000005">
    <property type="protein sequence ID" value="TXC78772.1"/>
    <property type="molecule type" value="Genomic_DNA"/>
</dbReference>
<evidence type="ECO:0008006" key="3">
    <source>
        <dbReference type="Google" id="ProtNLM"/>
    </source>
</evidence>
<name>A0A5C6UZF3_9FLAO</name>
<comment type="caution">
    <text evidence="1">The sequence shown here is derived from an EMBL/GenBank/DDBJ whole genome shotgun (WGS) entry which is preliminary data.</text>
</comment>
<reference evidence="1 2" key="1">
    <citation type="submission" date="2019-08" db="EMBL/GenBank/DDBJ databases">
        <title>Genome of Luteibaculum oceani JCM 18817.</title>
        <authorList>
            <person name="Bowman J.P."/>
        </authorList>
    </citation>
    <scope>NUCLEOTIDE SEQUENCE [LARGE SCALE GENOMIC DNA]</scope>
    <source>
        <strain evidence="1 2">JCM 18817</strain>
    </source>
</reference>
<evidence type="ECO:0000313" key="2">
    <source>
        <dbReference type="Proteomes" id="UP000321168"/>
    </source>
</evidence>
<sequence length="106" mass="11999">MEMIFIAAIPAVISGVVSYILASNQIKKSRADLMVIQSAKHYLSHKTNVERSFESLKKALGGWDNDEDELRRILVSAGAIRTYRSDNSEWWSLLTRGSEKSKNQKI</sequence>
<accession>A0A5C6UZF3</accession>